<dbReference type="PANTHER" id="PTHR31691">
    <property type="entry name" value="ROTATIN"/>
    <property type="match status" value="1"/>
</dbReference>
<evidence type="ECO:0000313" key="2">
    <source>
        <dbReference type="Proteomes" id="UP000002640"/>
    </source>
</evidence>
<dbReference type="Proteomes" id="UP000002640">
    <property type="component" value="Unassembled WGS sequence"/>
</dbReference>
<evidence type="ECO:0008006" key="3">
    <source>
        <dbReference type="Google" id="ProtNLM"/>
    </source>
</evidence>
<organism evidence="1 2">
    <name type="scientific">Phytophthora sojae (strain P6497)</name>
    <name type="common">Soybean stem and root rot agent</name>
    <name type="synonym">Phytophthora megasperma f. sp. glycines</name>
    <dbReference type="NCBI Taxonomy" id="1094619"/>
    <lineage>
        <taxon>Eukaryota</taxon>
        <taxon>Sar</taxon>
        <taxon>Stramenopiles</taxon>
        <taxon>Oomycota</taxon>
        <taxon>Peronosporomycetes</taxon>
        <taxon>Peronosporales</taxon>
        <taxon>Peronosporaceae</taxon>
        <taxon>Phytophthora</taxon>
    </lineage>
</organism>
<protein>
    <recommendedName>
        <fullName evidence="3">Rotatin N-terminal domain-containing protein</fullName>
    </recommendedName>
</protein>
<sequence length="2055" mass="228904">MAEDGAAGRLDALVLKLRHPLAKIRSRALQSLLFKLRERLVRWQELEPLHNSLVPALLASLEPPLELQALHVLQLLVQSQSELLLASLQRCGAAQTLQRAANSNAELRATYEKDEKFRASRVLADRRRGPKVDELEARGWRFAQVTLASVDEQFLFEFEVKLQLRTATQDLVAACATFRNDLLRNFPAEVFLQRPAVLQYLLYLVQQPILPGSPGTMSERSDGNADELVERAMEVSMGVNYFDEMLNSTFSSKRGNLSGAVIMASVKAIESLLCALKLTQRTCLDPTHVVHAPSVHVELLDSYDTRRVLYPRARVEVEDGVNRTAERRPDVDQLEQYSLSGAMYKIFMSVLPLLRSAGHPRLHLLNLLVTVLPELPERGGTSAAETSIHALDKMRLERIFDVLGGICRPVLSEQAGPYIVDPDLELTHSMTWKLVELVLQLLCLYPSSRYRADTTPSKADTANSEVILIPRVLWDAVKLWAANPLLPEVAAEEWKDKSLVQNLSKIDATIPAFVNLKHSSQQDAKMIMEFVEFAKAHREQLTDFGPWEKPPVVNLEVAQKAVQIRSVFDSADAEAIADATLQAIWPTLSGGNKQKTLSESDIETIRFILCDQLSGLGEKETLVVAHFFRGLVDLLNGISNEINGVPAERRRQFVNEVMCEPKFLTLLLLVLARQNDDNQLNSAAFWEILRFALNQLSVASSDNLVQLKPVIPLLQHFAYIEPSEGSSPQQRSTQPQLAEVLNRLEASAPDSARHILISRCLLHESSYIRKAAASGIIRLVTHMNPSVLDWITNEKEIREDPFGCSFVRDDKRLTLETTLLESPLLVTRTYDYQPSENELSSQLSKLTHLRKVISGTSSGFESMREAAFKELVMLIENAPVELFALFEELDKLSEFADMVRTVLQSEASRVNSTMVQQALLLLRTLLLRSRLLRSAMQRDSNMMPFLLPLIFHPSTAIRTQMYYIILLLTCAAENFLPEGAPVQLGIDKEAEFTGEAKLPEMIKPTFGLYSDRWARCFIATCSLKQQLQASCALLTKRADASWLQDVKTIINQTPCRSDVTSTTPFSSLLDAEYTLIAEKVRDAPSHGKCLNALYHLLTICEAWRLARERFVGEWEADFERYFAVPPKSERDEVIIGSLVNTLSVLFCSMTRGQQLRALVVVKRNILPLLKRSQSKAFSLQVARLLLNVSESKVGDLFLSLAADTDIIAIICTKYSAIYATEPVLHAIMLEVLLRFARPMDENADTRLSPSSREKICKRLAEMLSPLLSIVCRHRVPGSFMDRDVFAIGAQCMVAILRTLPRESLLTSDSPLQHTDSSILLDGSWASRFLFDHVSPIRELGFLVIEHSASLDPPSSRLLEMAFETSTDDTESDAVRAAACRVLTNELHRFDEYPPDQRTAMVEIFRGTKFAGRALRSLSNALKSPKLFARTASAFARLVRVLYIQKESLVAQLGDIQKELEVAGEEYDIYPVLVQALSLREWKDSCNRYSSSCMLLPRCDEDAWSCSLLPAILDLMIELLNLFQAVCRVAGYDQVKFFLMHTTLQYQLMELVGDLHASFDDTLPKATKRKQYEVLGLCGGTLSILLVKAFEQHSECDTKQFGAPRTSEFGANFVVVVEKLLEPHHPIDFRVSFSRVVPAISLLIPGSLNSSDGTVINALCSAVLDLYQEVAEFRPLSADTTTAAQSELQGRVFPMASIRRVACALQVLLETCPSLQQFVLMKRGLPFALTSIKESFSAIRIAGGFGGKRAKGNNSNTQDAYVLDLCGRIQTHMEVISAIVGGHEENQRLAKTEGLLSVILSNWNVMKAAHVRGSQLLLRALHLFTNYVYENDSARASMLVSLSSGSGKTCGGGTALLPLLFGLASSRGEVAPPHRQVANSVIQLSAEDVALSNAACQVLKAVMLNTECVLASVKTGSVSKMVDSLQDRLKQTRQTNKVNRFEYENLAHMLSVLSSIACNEEGARVLYTSWATVLSLVFEDTMHSTDALVRRSGCLLMRNLALSQATKNNFGMWEELLDEVVATSARVSTAQGDSVALQYLSATLWSLCWLPNSLVR</sequence>
<dbReference type="InParanoid" id="G4YWE9"/>
<accession>G4YWE9</accession>
<reference evidence="1 2" key="1">
    <citation type="journal article" date="2006" name="Science">
        <title>Phytophthora genome sequences uncover evolutionary origins and mechanisms of pathogenesis.</title>
        <authorList>
            <person name="Tyler B.M."/>
            <person name="Tripathy S."/>
            <person name="Zhang X."/>
            <person name="Dehal P."/>
            <person name="Jiang R.H."/>
            <person name="Aerts A."/>
            <person name="Arredondo F.D."/>
            <person name="Baxter L."/>
            <person name="Bensasson D."/>
            <person name="Beynon J.L."/>
            <person name="Chapman J."/>
            <person name="Damasceno C.M."/>
            <person name="Dorrance A.E."/>
            <person name="Dou D."/>
            <person name="Dickerman A.W."/>
            <person name="Dubchak I.L."/>
            <person name="Garbelotto M."/>
            <person name="Gijzen M."/>
            <person name="Gordon S.G."/>
            <person name="Govers F."/>
            <person name="Grunwald N.J."/>
            <person name="Huang W."/>
            <person name="Ivors K.L."/>
            <person name="Jones R.W."/>
            <person name="Kamoun S."/>
            <person name="Krampis K."/>
            <person name="Lamour K.H."/>
            <person name="Lee M.K."/>
            <person name="McDonald W.H."/>
            <person name="Medina M."/>
            <person name="Meijer H.J."/>
            <person name="Nordberg E.K."/>
            <person name="Maclean D.J."/>
            <person name="Ospina-Giraldo M.D."/>
            <person name="Morris P.F."/>
            <person name="Phuntumart V."/>
            <person name="Putnam N.H."/>
            <person name="Rash S."/>
            <person name="Rose J.K."/>
            <person name="Sakihama Y."/>
            <person name="Salamov A.A."/>
            <person name="Savidor A."/>
            <person name="Scheuring C.F."/>
            <person name="Smith B.M."/>
            <person name="Sobral B.W."/>
            <person name="Terry A."/>
            <person name="Torto-Alalibo T.A."/>
            <person name="Win J."/>
            <person name="Xu Z."/>
            <person name="Zhang H."/>
            <person name="Grigoriev I.V."/>
            <person name="Rokhsar D.S."/>
            <person name="Boore J.L."/>
        </authorList>
    </citation>
    <scope>NUCLEOTIDE SEQUENCE [LARGE SCALE GENOMIC DNA]</scope>
    <source>
        <strain evidence="1 2">P6497</strain>
    </source>
</reference>
<dbReference type="KEGG" id="psoj:PHYSODRAFT_311986"/>
<dbReference type="InterPro" id="IPR016024">
    <property type="entry name" value="ARM-type_fold"/>
</dbReference>
<dbReference type="GeneID" id="20643446"/>
<dbReference type="InterPro" id="IPR030791">
    <property type="entry name" value="Rotatin"/>
</dbReference>
<dbReference type="EMBL" id="JH159152">
    <property type="protein sequence ID" value="EGZ25595.1"/>
    <property type="molecule type" value="Genomic_DNA"/>
</dbReference>
<proteinExistence type="predicted"/>
<dbReference type="OMA" id="WARCFIA"/>
<name>G4YWE9_PHYSP</name>
<evidence type="ECO:0000313" key="1">
    <source>
        <dbReference type="EMBL" id="EGZ25595.1"/>
    </source>
</evidence>
<dbReference type="GO" id="GO:0044782">
    <property type="term" value="P:cilium organization"/>
    <property type="evidence" value="ECO:0007669"/>
    <property type="project" value="InterPro"/>
</dbReference>
<dbReference type="PANTHER" id="PTHR31691:SF1">
    <property type="entry name" value="ROTATIN"/>
    <property type="match status" value="1"/>
</dbReference>
<dbReference type="SUPFAM" id="SSF48371">
    <property type="entry name" value="ARM repeat"/>
    <property type="match status" value="1"/>
</dbReference>
<dbReference type="RefSeq" id="XP_009520883.1">
    <property type="nucleotide sequence ID" value="XM_009522588.1"/>
</dbReference>
<keyword evidence="2" id="KW-1185">Reference proteome</keyword>
<gene>
    <name evidence="1" type="ORF">PHYSODRAFT_311986</name>
</gene>
<dbReference type="GO" id="GO:0005813">
    <property type="term" value="C:centrosome"/>
    <property type="evidence" value="ECO:0007669"/>
    <property type="project" value="InterPro"/>
</dbReference>
<dbReference type="GO" id="GO:0036064">
    <property type="term" value="C:ciliary basal body"/>
    <property type="evidence" value="ECO:0007669"/>
    <property type="project" value="InterPro"/>
</dbReference>